<dbReference type="Proteomes" id="UP000694424">
    <property type="component" value="Unplaced"/>
</dbReference>
<dbReference type="InterPro" id="IPR036179">
    <property type="entry name" value="Ig-like_dom_sf"/>
</dbReference>
<dbReference type="Ensembl" id="ENSAOWT00000005429.1">
    <property type="protein sequence ID" value="ENSAOWP00000004766.1"/>
    <property type="gene ID" value="ENSAOWG00000003327.1"/>
</dbReference>
<protein>
    <recommendedName>
        <fullName evidence="4">Immunoglobulin V-set domain-containing protein</fullName>
    </recommendedName>
</protein>
<evidence type="ECO:0000313" key="2">
    <source>
        <dbReference type="Ensembl" id="ENSAOWP00000004766.1"/>
    </source>
</evidence>
<accession>A0A8B9P5W6</accession>
<dbReference type="InterPro" id="IPR013783">
    <property type="entry name" value="Ig-like_fold"/>
</dbReference>
<evidence type="ECO:0008006" key="4">
    <source>
        <dbReference type="Google" id="ProtNLM"/>
    </source>
</evidence>
<sequence>LFFFSCFVTVPSGSLAVSPTLIPSQVQREPSAEATEGASININCSHPNIQTGDFIHWYRQLPGQGPTFIVSTVRRSKEVQDPPGTLFVAADHQSSVLQLARPRLATTMGGGSMTTVEAWHCLTQGSIQLLASGVGPQGQPGRHWL</sequence>
<feature type="chain" id="PRO_5034011509" description="Immunoglobulin V-set domain-containing protein" evidence="1">
    <location>
        <begin position="17"/>
        <end position="145"/>
    </location>
</feature>
<keyword evidence="1" id="KW-0732">Signal</keyword>
<name>A0A8B9P5W6_APTOW</name>
<feature type="signal peptide" evidence="1">
    <location>
        <begin position="1"/>
        <end position="16"/>
    </location>
</feature>
<dbReference type="SUPFAM" id="SSF48726">
    <property type="entry name" value="Immunoglobulin"/>
    <property type="match status" value="1"/>
</dbReference>
<evidence type="ECO:0000313" key="3">
    <source>
        <dbReference type="Proteomes" id="UP000694424"/>
    </source>
</evidence>
<dbReference type="AlphaFoldDB" id="A0A8B9P5W6"/>
<organism evidence="2 3">
    <name type="scientific">Apteryx owenii</name>
    <name type="common">Little spotted kiwi</name>
    <dbReference type="NCBI Taxonomy" id="8824"/>
    <lineage>
        <taxon>Eukaryota</taxon>
        <taxon>Metazoa</taxon>
        <taxon>Chordata</taxon>
        <taxon>Craniata</taxon>
        <taxon>Vertebrata</taxon>
        <taxon>Euteleostomi</taxon>
        <taxon>Archelosauria</taxon>
        <taxon>Archosauria</taxon>
        <taxon>Dinosauria</taxon>
        <taxon>Saurischia</taxon>
        <taxon>Theropoda</taxon>
        <taxon>Coelurosauria</taxon>
        <taxon>Aves</taxon>
        <taxon>Palaeognathae</taxon>
        <taxon>Apterygiformes</taxon>
        <taxon>Apterygidae</taxon>
        <taxon>Apteryx</taxon>
    </lineage>
</organism>
<dbReference type="Gene3D" id="2.60.40.10">
    <property type="entry name" value="Immunoglobulins"/>
    <property type="match status" value="1"/>
</dbReference>
<reference evidence="2" key="2">
    <citation type="submission" date="2025-09" db="UniProtKB">
        <authorList>
            <consortium name="Ensembl"/>
        </authorList>
    </citation>
    <scope>IDENTIFICATION</scope>
</reference>
<proteinExistence type="predicted"/>
<evidence type="ECO:0000256" key="1">
    <source>
        <dbReference type="SAM" id="SignalP"/>
    </source>
</evidence>
<keyword evidence="3" id="KW-1185">Reference proteome</keyword>
<reference evidence="2" key="1">
    <citation type="submission" date="2025-08" db="UniProtKB">
        <authorList>
            <consortium name="Ensembl"/>
        </authorList>
    </citation>
    <scope>IDENTIFICATION</scope>
</reference>